<dbReference type="Proteomes" id="UP001597100">
    <property type="component" value="Unassembled WGS sequence"/>
</dbReference>
<gene>
    <name evidence="1" type="ORF">ACFQ1G_08140</name>
</gene>
<organism evidence="1 2">
    <name type="scientific">Salinimicrobium gaetbulicola</name>
    <dbReference type="NCBI Taxonomy" id="999702"/>
    <lineage>
        <taxon>Bacteria</taxon>
        <taxon>Pseudomonadati</taxon>
        <taxon>Bacteroidota</taxon>
        <taxon>Flavobacteriia</taxon>
        <taxon>Flavobacteriales</taxon>
        <taxon>Flavobacteriaceae</taxon>
        <taxon>Salinimicrobium</taxon>
    </lineage>
</organism>
<dbReference type="EMBL" id="JBHTJP010000032">
    <property type="protein sequence ID" value="MFD0976756.1"/>
    <property type="molecule type" value="Genomic_DNA"/>
</dbReference>
<dbReference type="RefSeq" id="WP_380738371.1">
    <property type="nucleotide sequence ID" value="NZ_JBHTJP010000032.1"/>
</dbReference>
<sequence>MNNIVNYITLMTLLFFSNCILGQENKTVLKVETSNRIFLFTEPVGGVYTNTWYAYKLDNGEIALISEGKSKEIRSYITFNCENENYLISASTNFGHNITNEEFEEFVPAKVIDLCRKIQCSN</sequence>
<comment type="caution">
    <text evidence="1">The sequence shown here is derived from an EMBL/GenBank/DDBJ whole genome shotgun (WGS) entry which is preliminary data.</text>
</comment>
<keyword evidence="2" id="KW-1185">Reference proteome</keyword>
<proteinExistence type="predicted"/>
<reference evidence="2" key="1">
    <citation type="journal article" date="2019" name="Int. J. Syst. Evol. Microbiol.">
        <title>The Global Catalogue of Microorganisms (GCM) 10K type strain sequencing project: providing services to taxonomists for standard genome sequencing and annotation.</title>
        <authorList>
            <consortium name="The Broad Institute Genomics Platform"/>
            <consortium name="The Broad Institute Genome Sequencing Center for Infectious Disease"/>
            <person name="Wu L."/>
            <person name="Ma J."/>
        </authorList>
    </citation>
    <scope>NUCLEOTIDE SEQUENCE [LARGE SCALE GENOMIC DNA]</scope>
    <source>
        <strain evidence="2">CCUG 60898</strain>
    </source>
</reference>
<name>A0ABW3IFN0_9FLAO</name>
<evidence type="ECO:0000313" key="2">
    <source>
        <dbReference type="Proteomes" id="UP001597100"/>
    </source>
</evidence>
<accession>A0ABW3IFN0</accession>
<protein>
    <submittedName>
        <fullName evidence="1">Uncharacterized protein</fullName>
    </submittedName>
</protein>
<evidence type="ECO:0000313" key="1">
    <source>
        <dbReference type="EMBL" id="MFD0976756.1"/>
    </source>
</evidence>